<dbReference type="EMBL" id="KX607102">
    <property type="protein sequence ID" value="AON96513.1"/>
    <property type="molecule type" value="Genomic_DNA"/>
</dbReference>
<accession>A0A1C9EG94</accession>
<organism evidence="1">
    <name type="scientific">Acidianus two-tailed phage variant 1</name>
    <dbReference type="NCBI Taxonomy" id="1898550"/>
    <lineage>
        <taxon>Viruses</taxon>
        <taxon>Viruses incertae sedis</taxon>
        <taxon>Bicaudaviridae</taxon>
        <taxon>Bicaudavirus</taxon>
        <taxon>Acidianus two-tailed virus</taxon>
    </lineage>
</organism>
<sequence>MPSKTTSSTNVREELIKRSLDETVAQYMTLCFDPKHRFSSPVQTFNTLLLIASQHVINVSPDSKKMIEEIVNNAQNAQNYDELRGYIEELCAKMYPYIFRLNVKVNTISVKFKSLPPSTANEVLLGVASEIIRQLYSTAVFDENIEVVTEKFVKLRDITLKLLRSIQNTTLYQYMKSIGLDENYVMKPCESELPVQCFLEIQSRLLEVVEFIATHMNARF</sequence>
<protein>
    <submittedName>
        <fullName evidence="1">Uncharacterized protein</fullName>
    </submittedName>
</protein>
<dbReference type="Proteomes" id="UP000225139">
    <property type="component" value="Segment"/>
</dbReference>
<evidence type="ECO:0000313" key="1">
    <source>
        <dbReference type="EMBL" id="AON96513.1"/>
    </source>
</evidence>
<name>A0A1C9EG94_ATV</name>
<dbReference type="SMR" id="A0A1C9EG94"/>
<reference evidence="1" key="1">
    <citation type="submission" date="2016-07" db="EMBL/GenBank/DDBJ databases">
        <authorList>
            <person name="Vestergaard G."/>
            <person name="Garrett R.A."/>
        </authorList>
    </citation>
    <scope>NUCLEOTIDE SEQUENCE [LARGE SCALE GENOMIC DNA]</scope>
    <source>
        <strain evidence="1">ATV.v1</strain>
    </source>
</reference>
<proteinExistence type="predicted"/>